<organism evidence="11 12">
    <name type="scientific">Rhodococcus artemisiae</name>
    <dbReference type="NCBI Taxonomy" id="714159"/>
    <lineage>
        <taxon>Bacteria</taxon>
        <taxon>Bacillati</taxon>
        <taxon>Actinomycetota</taxon>
        <taxon>Actinomycetes</taxon>
        <taxon>Mycobacteriales</taxon>
        <taxon>Nocardiaceae</taxon>
        <taxon>Rhodococcus</taxon>
    </lineage>
</organism>
<evidence type="ECO:0000256" key="9">
    <source>
        <dbReference type="ARBA" id="ARBA00048779"/>
    </source>
</evidence>
<evidence type="ECO:0000256" key="2">
    <source>
        <dbReference type="ARBA" id="ARBA00004739"/>
    </source>
</evidence>
<reference evidence="11 12" key="1">
    <citation type="submission" date="2023-07" db="EMBL/GenBank/DDBJ databases">
        <authorList>
            <person name="Girao M."/>
            <person name="Carvalho M.F."/>
        </authorList>
    </citation>
    <scope>NUCLEOTIDE SEQUENCE [LARGE SCALE GENOMIC DNA]</scope>
    <source>
        <strain evidence="11 12">YIM65754</strain>
    </source>
</reference>
<keyword evidence="4" id="KW-0285">Flavoprotein</keyword>
<feature type="domain" description="Proline dehydrogenase" evidence="10">
    <location>
        <begin position="68"/>
        <end position="328"/>
    </location>
</feature>
<keyword evidence="8" id="KW-0642">Proline metabolism</keyword>
<dbReference type="InterPro" id="IPR002872">
    <property type="entry name" value="Proline_DH_dom"/>
</dbReference>
<dbReference type="InterPro" id="IPR015659">
    <property type="entry name" value="Proline_oxidase"/>
</dbReference>
<accession>A0ABU7LHT5</accession>
<keyword evidence="6" id="KW-0274">FAD</keyword>
<dbReference type="PANTHER" id="PTHR13914">
    <property type="entry name" value="PROLINE OXIDASE"/>
    <property type="match status" value="1"/>
</dbReference>
<protein>
    <recommendedName>
        <fullName evidence="3">proline dehydrogenase</fullName>
        <ecNumber evidence="3">1.5.5.2</ecNumber>
    </recommendedName>
</protein>
<dbReference type="Gene3D" id="3.20.20.220">
    <property type="match status" value="1"/>
</dbReference>
<dbReference type="Pfam" id="PF01619">
    <property type="entry name" value="Pro_dh"/>
    <property type="match status" value="1"/>
</dbReference>
<keyword evidence="7" id="KW-0560">Oxidoreductase</keyword>
<proteinExistence type="predicted"/>
<keyword evidence="12" id="KW-1185">Reference proteome</keyword>
<sequence>MTSAAPSGARSNPLRGVLSNPLRPVILTAAKSNAVRRLVTVAPPTRRIVDRFVAGTTRADAMTVATQLLGSGRGVSIDHLGENTLDVGQARAVVGEYCDLLADLGTLGGATPETFTGAPAVEVSVKLTALGLSLGTDGSKIALDHAREICTAAQDAGAWVSIDAEDHTVTDDTLAIVRDLRADFPDVGAVVQAYLRRTEGDCRELVGPRSRVRLCKGAYDEPESVAYRDRAEVDASYLRCLQILMAGDGYPMVASHDPAFVTAVDPLAAVTGRGRGEFEHQMLFGIRDNEQQRLADAGRRVRVYVPYGSQWYGYLMRRLAERPSNLRFFVRSLLSRD</sequence>
<dbReference type="EMBL" id="JAUTXY010000016">
    <property type="protein sequence ID" value="MEE2061123.1"/>
    <property type="molecule type" value="Genomic_DNA"/>
</dbReference>
<dbReference type="PIRSF" id="PIRSF000196">
    <property type="entry name" value="Pro_dehydrog"/>
    <property type="match status" value="1"/>
</dbReference>
<name>A0ABU7LHT5_9NOCA</name>
<comment type="cofactor">
    <cofactor evidence="1">
        <name>FAD</name>
        <dbReference type="ChEBI" id="CHEBI:57692"/>
    </cofactor>
</comment>
<comment type="pathway">
    <text evidence="2">Amino-acid degradation; L-proline degradation into L-glutamate; L-glutamate from L-proline: step 1/2.</text>
</comment>
<dbReference type="RefSeq" id="WP_330136301.1">
    <property type="nucleotide sequence ID" value="NZ_JAUTXY010000016.1"/>
</dbReference>
<evidence type="ECO:0000313" key="11">
    <source>
        <dbReference type="EMBL" id="MEE2061123.1"/>
    </source>
</evidence>
<gene>
    <name evidence="11" type="ORF">Q7514_26715</name>
</gene>
<dbReference type="InterPro" id="IPR029041">
    <property type="entry name" value="FAD-linked_oxidoreductase-like"/>
</dbReference>
<comment type="caution">
    <text evidence="11">The sequence shown here is derived from an EMBL/GenBank/DDBJ whole genome shotgun (WGS) entry which is preliminary data.</text>
</comment>
<evidence type="ECO:0000256" key="5">
    <source>
        <dbReference type="ARBA" id="ARBA00022741"/>
    </source>
</evidence>
<dbReference type="EC" id="1.5.5.2" evidence="3"/>
<evidence type="ECO:0000256" key="8">
    <source>
        <dbReference type="ARBA" id="ARBA00023062"/>
    </source>
</evidence>
<dbReference type="InterPro" id="IPR008219">
    <property type="entry name" value="PRODH_bac_arc"/>
</dbReference>
<evidence type="ECO:0000259" key="10">
    <source>
        <dbReference type="Pfam" id="PF01619"/>
    </source>
</evidence>
<keyword evidence="5" id="KW-0547">Nucleotide-binding</keyword>
<evidence type="ECO:0000256" key="3">
    <source>
        <dbReference type="ARBA" id="ARBA00012695"/>
    </source>
</evidence>
<evidence type="ECO:0000256" key="7">
    <source>
        <dbReference type="ARBA" id="ARBA00023002"/>
    </source>
</evidence>
<dbReference type="PANTHER" id="PTHR13914:SF0">
    <property type="entry name" value="PROLINE DEHYDROGENASE 1, MITOCHONDRIAL"/>
    <property type="match status" value="1"/>
</dbReference>
<evidence type="ECO:0000256" key="4">
    <source>
        <dbReference type="ARBA" id="ARBA00022630"/>
    </source>
</evidence>
<evidence type="ECO:0000256" key="6">
    <source>
        <dbReference type="ARBA" id="ARBA00022827"/>
    </source>
</evidence>
<dbReference type="Proteomes" id="UP001336020">
    <property type="component" value="Unassembled WGS sequence"/>
</dbReference>
<dbReference type="SUPFAM" id="SSF51730">
    <property type="entry name" value="FAD-linked oxidoreductase"/>
    <property type="match status" value="1"/>
</dbReference>
<evidence type="ECO:0000313" key="12">
    <source>
        <dbReference type="Proteomes" id="UP001336020"/>
    </source>
</evidence>
<comment type="catalytic activity">
    <reaction evidence="9">
        <text>L-proline + a quinone = (S)-1-pyrroline-5-carboxylate + a quinol + H(+)</text>
        <dbReference type="Rhea" id="RHEA:23784"/>
        <dbReference type="ChEBI" id="CHEBI:15378"/>
        <dbReference type="ChEBI" id="CHEBI:17388"/>
        <dbReference type="ChEBI" id="CHEBI:24646"/>
        <dbReference type="ChEBI" id="CHEBI:60039"/>
        <dbReference type="ChEBI" id="CHEBI:132124"/>
        <dbReference type="EC" id="1.5.5.2"/>
    </reaction>
</comment>
<evidence type="ECO:0000256" key="1">
    <source>
        <dbReference type="ARBA" id="ARBA00001974"/>
    </source>
</evidence>